<proteinExistence type="predicted"/>
<dbReference type="PANTHER" id="PTHR24104">
    <property type="entry name" value="E3 UBIQUITIN-PROTEIN LIGASE NHLRC1-RELATED"/>
    <property type="match status" value="1"/>
</dbReference>
<evidence type="ECO:0000313" key="3">
    <source>
        <dbReference type="Proteomes" id="UP000663860"/>
    </source>
</evidence>
<dbReference type="Gene3D" id="2.120.10.30">
    <property type="entry name" value="TolB, C-terminal domain"/>
    <property type="match status" value="1"/>
</dbReference>
<evidence type="ECO:0000256" key="1">
    <source>
        <dbReference type="ARBA" id="ARBA00022737"/>
    </source>
</evidence>
<accession>A0A813RSY6</accession>
<organism evidence="2 3">
    <name type="scientific">Adineta steineri</name>
    <dbReference type="NCBI Taxonomy" id="433720"/>
    <lineage>
        <taxon>Eukaryota</taxon>
        <taxon>Metazoa</taxon>
        <taxon>Spiralia</taxon>
        <taxon>Gnathifera</taxon>
        <taxon>Rotifera</taxon>
        <taxon>Eurotatoria</taxon>
        <taxon>Bdelloidea</taxon>
        <taxon>Adinetida</taxon>
        <taxon>Adinetidae</taxon>
        <taxon>Adineta</taxon>
    </lineage>
</organism>
<dbReference type="EMBL" id="CAJNOE010000037">
    <property type="protein sequence ID" value="CAF0785485.1"/>
    <property type="molecule type" value="Genomic_DNA"/>
</dbReference>
<evidence type="ECO:0008006" key="4">
    <source>
        <dbReference type="Google" id="ProtNLM"/>
    </source>
</evidence>
<dbReference type="InterPro" id="IPR001258">
    <property type="entry name" value="NHL_repeat"/>
</dbReference>
<dbReference type="SUPFAM" id="SSF101898">
    <property type="entry name" value="NHL repeat"/>
    <property type="match status" value="1"/>
</dbReference>
<dbReference type="InterPro" id="IPR050952">
    <property type="entry name" value="TRIM-NHL_E3_ligases"/>
</dbReference>
<dbReference type="PANTHER" id="PTHR24104:SF25">
    <property type="entry name" value="PROTEIN LIN-41"/>
    <property type="match status" value="1"/>
</dbReference>
<comment type="caution">
    <text evidence="2">The sequence shown here is derived from an EMBL/GenBank/DDBJ whole genome shotgun (WGS) entry which is preliminary data.</text>
</comment>
<dbReference type="GO" id="GO:0008270">
    <property type="term" value="F:zinc ion binding"/>
    <property type="evidence" value="ECO:0007669"/>
    <property type="project" value="UniProtKB-KW"/>
</dbReference>
<dbReference type="InterPro" id="IPR011042">
    <property type="entry name" value="6-blade_b-propeller_TolB-like"/>
</dbReference>
<evidence type="ECO:0000313" key="2">
    <source>
        <dbReference type="EMBL" id="CAF0785485.1"/>
    </source>
</evidence>
<dbReference type="AlphaFoldDB" id="A0A813RSY6"/>
<protein>
    <recommendedName>
        <fullName evidence="4">NHL repeat containing protein</fullName>
    </recommendedName>
</protein>
<keyword evidence="1" id="KW-0677">Repeat</keyword>
<dbReference type="CDD" id="cd05819">
    <property type="entry name" value="NHL"/>
    <property type="match status" value="1"/>
</dbReference>
<sequence>MTSLSNIFVDTQNNGKIGKQLSVSTTTINRSSVHVNKTSRPSNNQNRIRHSAVHVQRVTRPSSNKVHVQDIHSLSTNQNKSHDAFVHMQRKQQQQRVLQVQLQVHPHRHRLQQLQLAQVRVHQQAPLQVVRAQVHQLVPLQPVQVHQQALLQLVQAQVHQHQQALLQRALQRALPPQHVSNNLRWNQIGQIVAGTTSGSSASQLNNPTCLYIDNNNTLYICDYSNNRVQKWVQGATAGTTVAGDSTGNNQGSTSTLLNNPIDLTFDQNGFMYVLDYKNYRVQKFAPGSTTGTTVAGTTGSHSGALTDLDQPTAIGVDSNLNIYILDSNNKRLVEWTPNATSGTLLISNNNMNNYYDILLVPNSSNQIYISDQHSNAVDLWTFGASSPSNTFQTVNDTQHNSLSSNPTRMILDPYGNLYVADRDNDRIVMFCANSTVGIVVAEDGNSGPSLKNPLDLAFDSDLNLYVLPKDSNQVVKLSRI</sequence>
<dbReference type="Proteomes" id="UP000663860">
    <property type="component" value="Unassembled WGS sequence"/>
</dbReference>
<gene>
    <name evidence="2" type="ORF">IZO911_LOCUS6093</name>
</gene>
<dbReference type="Pfam" id="PF01436">
    <property type="entry name" value="NHL"/>
    <property type="match status" value="2"/>
</dbReference>
<name>A0A813RSY6_9BILA</name>
<reference evidence="2" key="1">
    <citation type="submission" date="2021-02" db="EMBL/GenBank/DDBJ databases">
        <authorList>
            <person name="Nowell W R."/>
        </authorList>
    </citation>
    <scope>NUCLEOTIDE SEQUENCE</scope>
</reference>